<dbReference type="Proteomes" id="UP000808146">
    <property type="component" value="Unassembled WGS sequence"/>
</dbReference>
<comment type="caution">
    <text evidence="1">The sequence shown here is derived from an EMBL/GenBank/DDBJ whole genome shotgun (WGS) entry which is preliminary data.</text>
</comment>
<protein>
    <submittedName>
        <fullName evidence="1">Uncharacterized protein</fullName>
    </submittedName>
</protein>
<dbReference type="EMBL" id="JADKBR010000010">
    <property type="protein sequence ID" value="MBK8890556.1"/>
    <property type="molecule type" value="Genomic_DNA"/>
</dbReference>
<proteinExistence type="predicted"/>
<name>A0A9D7QHR0_9RHOO</name>
<gene>
    <name evidence="1" type="ORF">IPN75_09235</name>
</gene>
<reference evidence="2" key="1">
    <citation type="journal article" date="2021" name="Nat. Commun.">
        <title>Connecting structure to function with the recovery of over 1000 high-quality metagenome-assembled genomes from activated sludge using long-read sequencing.</title>
        <authorList>
            <person name="Singleton C.M."/>
            <person name="Petriglieri F."/>
            <person name="Kristensen J.M."/>
            <person name="Kirkegaard R.H."/>
            <person name="Michaelsen T.Y."/>
            <person name="Andersen M.H."/>
            <person name="Kondrotaite Z."/>
            <person name="Karst S.M."/>
            <person name="Dueholm M.S."/>
            <person name="Nielsen P.H."/>
            <person name="Albertsen M."/>
        </authorList>
    </citation>
    <scope>NUCLEOTIDE SEQUENCE [LARGE SCALE GENOMIC DNA]</scope>
</reference>
<sequence>MDSDSTLWLNINGIKSHHVLYSARVGQVAVFTRIGGVMVPLIYPVDAVTTLIKQLKDKPA</sequence>
<evidence type="ECO:0000313" key="1">
    <source>
        <dbReference type="EMBL" id="MBK8890556.1"/>
    </source>
</evidence>
<dbReference type="AlphaFoldDB" id="A0A9D7QHR0"/>
<accession>A0A9D7QHR0</accession>
<organism evidence="1 2">
    <name type="scientific">Candidatus Dechloromonas phosphorivorans</name>
    <dbReference type="NCBI Taxonomy" id="2899244"/>
    <lineage>
        <taxon>Bacteria</taxon>
        <taxon>Pseudomonadati</taxon>
        <taxon>Pseudomonadota</taxon>
        <taxon>Betaproteobacteria</taxon>
        <taxon>Rhodocyclales</taxon>
        <taxon>Azonexaceae</taxon>
        <taxon>Dechloromonas</taxon>
    </lineage>
</organism>
<evidence type="ECO:0000313" key="2">
    <source>
        <dbReference type="Proteomes" id="UP000808146"/>
    </source>
</evidence>